<evidence type="ECO:0000259" key="9">
    <source>
        <dbReference type="SMART" id="SM00650"/>
    </source>
</evidence>
<dbReference type="NCBIfam" id="TIGR00755">
    <property type="entry name" value="ksgA"/>
    <property type="match status" value="1"/>
</dbReference>
<protein>
    <recommendedName>
        <fullName evidence="7">Ribosomal RNA small subunit methyltransferase A</fullName>
        <ecNumber evidence="7">2.1.1.182</ecNumber>
    </recommendedName>
    <alternativeName>
        <fullName evidence="7">16S rRNA (adenine(1518)-N(6)/adenine(1519)-N(6))-dimethyltransferase</fullName>
    </alternativeName>
    <alternativeName>
        <fullName evidence="7">16S rRNA dimethyladenosine transferase</fullName>
    </alternativeName>
    <alternativeName>
        <fullName evidence="7">16S rRNA dimethylase</fullName>
    </alternativeName>
    <alternativeName>
        <fullName evidence="7">S-adenosylmethionine-6-N', N'-adenosyl(rRNA) dimethyltransferase</fullName>
    </alternativeName>
</protein>
<keyword evidence="4 7" id="KW-0808">Transferase</keyword>
<dbReference type="PROSITE" id="PS51689">
    <property type="entry name" value="SAM_RNA_A_N6_MT"/>
    <property type="match status" value="1"/>
</dbReference>
<keyword evidence="3 7" id="KW-0489">Methyltransferase</keyword>
<dbReference type="InterPro" id="IPR020598">
    <property type="entry name" value="rRNA_Ade_methylase_Trfase_N"/>
</dbReference>
<dbReference type="GO" id="GO:0003723">
    <property type="term" value="F:RNA binding"/>
    <property type="evidence" value="ECO:0007669"/>
    <property type="project" value="UniProtKB-UniRule"/>
</dbReference>
<feature type="domain" description="Ribosomal RNA adenine methylase transferase N-terminal" evidence="9">
    <location>
        <begin position="19"/>
        <end position="193"/>
    </location>
</feature>
<dbReference type="SMART" id="SM00650">
    <property type="entry name" value="rADc"/>
    <property type="match status" value="1"/>
</dbReference>
<dbReference type="Gene3D" id="1.10.8.100">
    <property type="entry name" value="Ribosomal RNA adenine dimethylase-like, domain 2"/>
    <property type="match status" value="1"/>
</dbReference>
<dbReference type="SUPFAM" id="SSF53335">
    <property type="entry name" value="S-adenosyl-L-methionine-dependent methyltransferases"/>
    <property type="match status" value="1"/>
</dbReference>
<feature type="binding site" evidence="7 8">
    <location>
        <position position="89"/>
    </location>
    <ligand>
        <name>S-adenosyl-L-methionine</name>
        <dbReference type="ChEBI" id="CHEBI:59789"/>
    </ligand>
</feature>
<feature type="binding site" evidence="7 8">
    <location>
        <position position="12"/>
    </location>
    <ligand>
        <name>S-adenosyl-L-methionine</name>
        <dbReference type="ChEBI" id="CHEBI:59789"/>
    </ligand>
</feature>
<dbReference type="PANTHER" id="PTHR11727">
    <property type="entry name" value="DIMETHYLADENOSINE TRANSFERASE"/>
    <property type="match status" value="1"/>
</dbReference>
<evidence type="ECO:0000256" key="5">
    <source>
        <dbReference type="ARBA" id="ARBA00022691"/>
    </source>
</evidence>
<evidence type="ECO:0000256" key="8">
    <source>
        <dbReference type="PROSITE-ProRule" id="PRU01026"/>
    </source>
</evidence>
<organism evidence="10 11">
    <name type="scientific">Candidatus Coprenecus avistercoris</name>
    <dbReference type="NCBI Taxonomy" id="2840730"/>
    <lineage>
        <taxon>Bacteria</taxon>
        <taxon>Pseudomonadati</taxon>
        <taxon>Bacteroidota</taxon>
        <taxon>Bacteroidia</taxon>
        <taxon>Bacteroidales</taxon>
        <taxon>Rikenellaceae</taxon>
        <taxon>Rikenellaceae incertae sedis</taxon>
        <taxon>Candidatus Coprenecus</taxon>
    </lineage>
</organism>
<evidence type="ECO:0000256" key="2">
    <source>
        <dbReference type="ARBA" id="ARBA00022552"/>
    </source>
</evidence>
<evidence type="ECO:0000256" key="7">
    <source>
        <dbReference type="HAMAP-Rule" id="MF_00607"/>
    </source>
</evidence>
<feature type="binding site" evidence="7 8">
    <location>
        <position position="65"/>
    </location>
    <ligand>
        <name>S-adenosyl-L-methionine</name>
        <dbReference type="ChEBI" id="CHEBI:59789"/>
    </ligand>
</feature>
<sequence length="265" mass="29917">MKVRAKKRLGQHFLNDEGIAHRIVESLLEMDPRGAECSVLEVGPGMGVLTKYLLQEDGLDFRAVEIDEESVEYLIQNYPSIRPRLYEEDFLRMDLGKIFPGRLAVIGNFPYNISSQIFFKILDHKDNIPFAVGMIQKEVADRLASPPGNKAYGILSVLLQAWYDIEYLFSVEPGSFTPPPKVRSAVIRIRRNDRTALGCDEKLFKAVVKTCFNMRRKTIRNSIKPLLGSGLALTDPASPLLDMRPEQLSVEDFTALTNILTNTNN</sequence>
<evidence type="ECO:0000313" key="11">
    <source>
        <dbReference type="Proteomes" id="UP000886744"/>
    </source>
</evidence>
<dbReference type="EMBL" id="DVHI01000036">
    <property type="protein sequence ID" value="HIR62456.1"/>
    <property type="molecule type" value="Genomic_DNA"/>
</dbReference>
<dbReference type="HAMAP" id="MF_00607">
    <property type="entry name" value="16SrRNA_methyltr_A"/>
    <property type="match status" value="1"/>
</dbReference>
<comment type="catalytic activity">
    <reaction evidence="7">
        <text>adenosine(1518)/adenosine(1519) in 16S rRNA + 4 S-adenosyl-L-methionine = N(6)-dimethyladenosine(1518)/N(6)-dimethyladenosine(1519) in 16S rRNA + 4 S-adenosyl-L-homocysteine + 4 H(+)</text>
        <dbReference type="Rhea" id="RHEA:19609"/>
        <dbReference type="Rhea" id="RHEA-COMP:10232"/>
        <dbReference type="Rhea" id="RHEA-COMP:10233"/>
        <dbReference type="ChEBI" id="CHEBI:15378"/>
        <dbReference type="ChEBI" id="CHEBI:57856"/>
        <dbReference type="ChEBI" id="CHEBI:59789"/>
        <dbReference type="ChEBI" id="CHEBI:74411"/>
        <dbReference type="ChEBI" id="CHEBI:74493"/>
        <dbReference type="EC" id="2.1.1.182"/>
    </reaction>
</comment>
<dbReference type="PROSITE" id="PS01131">
    <property type="entry name" value="RRNA_A_DIMETH"/>
    <property type="match status" value="1"/>
</dbReference>
<comment type="similarity">
    <text evidence="7">Belongs to the class I-like SAM-binding methyltransferase superfamily. rRNA adenine N(6)-methyltransferase family. RsmA subfamily.</text>
</comment>
<evidence type="ECO:0000256" key="3">
    <source>
        <dbReference type="ARBA" id="ARBA00022603"/>
    </source>
</evidence>
<dbReference type="FunFam" id="1.10.8.100:FF:000001">
    <property type="entry name" value="Ribosomal RNA small subunit methyltransferase A"/>
    <property type="match status" value="1"/>
</dbReference>
<keyword evidence="1 7" id="KW-0963">Cytoplasm</keyword>
<dbReference type="AlphaFoldDB" id="A0A9D1E0N8"/>
<dbReference type="Gene3D" id="3.40.50.150">
    <property type="entry name" value="Vaccinia Virus protein VP39"/>
    <property type="match status" value="1"/>
</dbReference>
<dbReference type="Proteomes" id="UP000886744">
    <property type="component" value="Unassembled WGS sequence"/>
</dbReference>
<dbReference type="EC" id="2.1.1.182" evidence="7"/>
<dbReference type="Pfam" id="PF00398">
    <property type="entry name" value="RrnaAD"/>
    <property type="match status" value="1"/>
</dbReference>
<feature type="binding site" evidence="7 8">
    <location>
        <position position="108"/>
    </location>
    <ligand>
        <name>S-adenosyl-L-methionine</name>
        <dbReference type="ChEBI" id="CHEBI:59789"/>
    </ligand>
</feature>
<evidence type="ECO:0000256" key="6">
    <source>
        <dbReference type="ARBA" id="ARBA00022884"/>
    </source>
</evidence>
<accession>A0A9D1E0N8</accession>
<evidence type="ECO:0000313" key="10">
    <source>
        <dbReference type="EMBL" id="HIR62456.1"/>
    </source>
</evidence>
<dbReference type="GO" id="GO:0052908">
    <property type="term" value="F:16S rRNA (adenine(1518)-N(6)/adenine(1519)-N(6))-dimethyltransferase activity"/>
    <property type="evidence" value="ECO:0007669"/>
    <property type="project" value="UniProtKB-EC"/>
</dbReference>
<dbReference type="InterPro" id="IPR011530">
    <property type="entry name" value="rRNA_adenine_dimethylase"/>
</dbReference>
<reference evidence="10" key="1">
    <citation type="submission" date="2020-10" db="EMBL/GenBank/DDBJ databases">
        <authorList>
            <person name="Gilroy R."/>
        </authorList>
    </citation>
    <scope>NUCLEOTIDE SEQUENCE</scope>
    <source>
        <strain evidence="10">ChiHjej13B12-12457</strain>
    </source>
</reference>
<evidence type="ECO:0000256" key="1">
    <source>
        <dbReference type="ARBA" id="ARBA00022490"/>
    </source>
</evidence>
<proteinExistence type="inferred from homology"/>
<keyword evidence="5 7" id="KW-0949">S-adenosyl-L-methionine</keyword>
<name>A0A9D1E0N8_9BACT</name>
<dbReference type="PANTHER" id="PTHR11727:SF7">
    <property type="entry name" value="DIMETHYLADENOSINE TRANSFERASE-RELATED"/>
    <property type="match status" value="1"/>
</dbReference>
<comment type="function">
    <text evidence="7">Specifically dimethylates two adjacent adenosines (A1518 and A1519) in the loop of a conserved hairpin near the 3'-end of 16S rRNA in the 30S particle. May play a critical role in biogenesis of 30S subunits.</text>
</comment>
<dbReference type="InterPro" id="IPR001737">
    <property type="entry name" value="KsgA/Erm"/>
</dbReference>
<dbReference type="InterPro" id="IPR029063">
    <property type="entry name" value="SAM-dependent_MTases_sf"/>
</dbReference>
<dbReference type="GO" id="GO:0005829">
    <property type="term" value="C:cytosol"/>
    <property type="evidence" value="ECO:0007669"/>
    <property type="project" value="TreeGrafter"/>
</dbReference>
<dbReference type="InterPro" id="IPR020596">
    <property type="entry name" value="rRNA_Ade_Mease_Trfase_CS"/>
</dbReference>
<reference evidence="10" key="2">
    <citation type="journal article" date="2021" name="PeerJ">
        <title>Extensive microbial diversity within the chicken gut microbiome revealed by metagenomics and culture.</title>
        <authorList>
            <person name="Gilroy R."/>
            <person name="Ravi A."/>
            <person name="Getino M."/>
            <person name="Pursley I."/>
            <person name="Horton D.L."/>
            <person name="Alikhan N.F."/>
            <person name="Baker D."/>
            <person name="Gharbi K."/>
            <person name="Hall N."/>
            <person name="Watson M."/>
            <person name="Adriaenssens E.M."/>
            <person name="Foster-Nyarko E."/>
            <person name="Jarju S."/>
            <person name="Secka A."/>
            <person name="Antonio M."/>
            <person name="Oren A."/>
            <person name="Chaudhuri R.R."/>
            <person name="La Ragione R."/>
            <person name="Hildebrand F."/>
            <person name="Pallen M.J."/>
        </authorList>
    </citation>
    <scope>NUCLEOTIDE SEQUENCE</scope>
    <source>
        <strain evidence="10">ChiHjej13B12-12457</strain>
    </source>
</reference>
<comment type="subcellular location">
    <subcellularLocation>
        <location evidence="7">Cytoplasm</location>
    </subcellularLocation>
</comment>
<keyword evidence="2 7" id="KW-0698">rRNA processing</keyword>
<keyword evidence="6 7" id="KW-0694">RNA-binding</keyword>
<comment type="caution">
    <text evidence="10">The sequence shown here is derived from an EMBL/GenBank/DDBJ whole genome shotgun (WGS) entry which is preliminary data.</text>
</comment>
<gene>
    <name evidence="7 10" type="primary">rsmA</name>
    <name evidence="7" type="synonym">ksgA</name>
    <name evidence="10" type="ORF">IAC94_02895</name>
</gene>
<dbReference type="InterPro" id="IPR023165">
    <property type="entry name" value="rRNA_Ade_diMease-like_C"/>
</dbReference>
<feature type="binding site" evidence="7 8">
    <location>
        <position position="43"/>
    </location>
    <ligand>
        <name>S-adenosyl-L-methionine</name>
        <dbReference type="ChEBI" id="CHEBI:59789"/>
    </ligand>
</feature>
<feature type="binding site" evidence="7 8">
    <location>
        <position position="14"/>
    </location>
    <ligand>
        <name>S-adenosyl-L-methionine</name>
        <dbReference type="ChEBI" id="CHEBI:59789"/>
    </ligand>
</feature>
<evidence type="ECO:0000256" key="4">
    <source>
        <dbReference type="ARBA" id="ARBA00022679"/>
    </source>
</evidence>